<comment type="caution">
    <text evidence="2">The sequence shown here is derived from an EMBL/GenBank/DDBJ whole genome shotgun (WGS) entry which is preliminary data.</text>
</comment>
<evidence type="ECO:0000313" key="3">
    <source>
        <dbReference type="Proteomes" id="UP000317650"/>
    </source>
</evidence>
<feature type="region of interest" description="Disordered" evidence="1">
    <location>
        <begin position="114"/>
        <end position="172"/>
    </location>
</feature>
<organism evidence="2 3">
    <name type="scientific">Musa balbisiana</name>
    <name type="common">Banana</name>
    <dbReference type="NCBI Taxonomy" id="52838"/>
    <lineage>
        <taxon>Eukaryota</taxon>
        <taxon>Viridiplantae</taxon>
        <taxon>Streptophyta</taxon>
        <taxon>Embryophyta</taxon>
        <taxon>Tracheophyta</taxon>
        <taxon>Spermatophyta</taxon>
        <taxon>Magnoliopsida</taxon>
        <taxon>Liliopsida</taxon>
        <taxon>Zingiberales</taxon>
        <taxon>Musaceae</taxon>
        <taxon>Musa</taxon>
    </lineage>
</organism>
<evidence type="ECO:0000256" key="1">
    <source>
        <dbReference type="SAM" id="MobiDB-lite"/>
    </source>
</evidence>
<dbReference type="AlphaFoldDB" id="A0A4V4H3T8"/>
<feature type="region of interest" description="Disordered" evidence="1">
    <location>
        <begin position="68"/>
        <end position="92"/>
    </location>
</feature>
<gene>
    <name evidence="2" type="ORF">C4D60_Mb06t10590</name>
</gene>
<proteinExistence type="predicted"/>
<sequence>MSLTFVQGKLCASAPCSIFYAGSLHAIWVFRQVTPKLLPSSFCIELMVALAPTIPQVQSFSESRSLTSDLRLASPKPEPKNNHLANKSNLCPSLTAQSPDQRLASIILLRPSCPTNRSNSSQSTGCRSPSSPTISQPDSPSQAINTSTTLRPKHAPRPLARTPQHASVGGEK</sequence>
<protein>
    <submittedName>
        <fullName evidence="2">Uncharacterized protein</fullName>
    </submittedName>
</protein>
<reference evidence="2 3" key="1">
    <citation type="journal article" date="2019" name="Nat. Plants">
        <title>Genome sequencing of Musa balbisiana reveals subgenome evolution and function divergence in polyploid bananas.</title>
        <authorList>
            <person name="Yao X."/>
        </authorList>
    </citation>
    <scope>NUCLEOTIDE SEQUENCE [LARGE SCALE GENOMIC DNA]</scope>
    <source>
        <strain evidence="3">cv. DH-PKW</strain>
        <tissue evidence="2">Leaves</tissue>
    </source>
</reference>
<accession>A0A4V4H3T8</accession>
<keyword evidence="3" id="KW-1185">Reference proteome</keyword>
<feature type="compositionally biased region" description="Polar residues" evidence="1">
    <location>
        <begin position="114"/>
        <end position="150"/>
    </location>
</feature>
<feature type="compositionally biased region" description="Polar residues" evidence="1">
    <location>
        <begin position="83"/>
        <end position="92"/>
    </location>
</feature>
<dbReference type="Proteomes" id="UP000317650">
    <property type="component" value="Chromosome 6"/>
</dbReference>
<name>A0A4V4H3T8_MUSBA</name>
<dbReference type="EMBL" id="PYDT01000009">
    <property type="protein sequence ID" value="THU49536.1"/>
    <property type="molecule type" value="Genomic_DNA"/>
</dbReference>
<evidence type="ECO:0000313" key="2">
    <source>
        <dbReference type="EMBL" id="THU49536.1"/>
    </source>
</evidence>